<protein>
    <submittedName>
        <fullName evidence="2">Uncharacterized protein</fullName>
    </submittedName>
</protein>
<accession>A0AC34GKK1</accession>
<proteinExistence type="predicted"/>
<organism evidence="1 2">
    <name type="scientific">Panagrolaimus sp. ES5</name>
    <dbReference type="NCBI Taxonomy" id="591445"/>
    <lineage>
        <taxon>Eukaryota</taxon>
        <taxon>Metazoa</taxon>
        <taxon>Ecdysozoa</taxon>
        <taxon>Nematoda</taxon>
        <taxon>Chromadorea</taxon>
        <taxon>Rhabditida</taxon>
        <taxon>Tylenchina</taxon>
        <taxon>Panagrolaimomorpha</taxon>
        <taxon>Panagrolaimoidea</taxon>
        <taxon>Panagrolaimidae</taxon>
        <taxon>Panagrolaimus</taxon>
    </lineage>
</organism>
<dbReference type="WBParaSite" id="ES5_v2.g30245.t1">
    <property type="protein sequence ID" value="ES5_v2.g30245.t1"/>
    <property type="gene ID" value="ES5_v2.g30245"/>
</dbReference>
<reference evidence="2" key="1">
    <citation type="submission" date="2022-11" db="UniProtKB">
        <authorList>
            <consortium name="WormBaseParasite"/>
        </authorList>
    </citation>
    <scope>IDENTIFICATION</scope>
</reference>
<evidence type="ECO:0000313" key="2">
    <source>
        <dbReference type="WBParaSite" id="ES5_v2.g30245.t1"/>
    </source>
</evidence>
<sequence length="33" mass="3688">EMKRDEIEDLVLHDFEVLSLQDQGEAAAESGNV</sequence>
<evidence type="ECO:0000313" key="1">
    <source>
        <dbReference type="Proteomes" id="UP000887579"/>
    </source>
</evidence>
<dbReference type="Proteomes" id="UP000887579">
    <property type="component" value="Unplaced"/>
</dbReference>
<name>A0AC34GKK1_9BILA</name>